<dbReference type="AlphaFoldDB" id="A0A1I2CU72"/>
<protein>
    <submittedName>
        <fullName evidence="2">Starch-binding associating with outer membrane</fullName>
    </submittedName>
</protein>
<dbReference type="EMBL" id="FONQ01000003">
    <property type="protein sequence ID" value="SFE71794.1"/>
    <property type="molecule type" value="Genomic_DNA"/>
</dbReference>
<keyword evidence="3" id="KW-1185">Reference proteome</keyword>
<feature type="signal peptide" evidence="1">
    <location>
        <begin position="1"/>
        <end position="18"/>
    </location>
</feature>
<keyword evidence="1" id="KW-0732">Signal</keyword>
<dbReference type="SUPFAM" id="SSF48452">
    <property type="entry name" value="TPR-like"/>
    <property type="match status" value="1"/>
</dbReference>
<feature type="chain" id="PRO_5011606461" evidence="1">
    <location>
        <begin position="19"/>
        <end position="483"/>
    </location>
</feature>
<dbReference type="InterPro" id="IPR011990">
    <property type="entry name" value="TPR-like_helical_dom_sf"/>
</dbReference>
<evidence type="ECO:0000313" key="3">
    <source>
        <dbReference type="Proteomes" id="UP000198596"/>
    </source>
</evidence>
<reference evidence="3" key="1">
    <citation type="submission" date="2016-10" db="EMBL/GenBank/DDBJ databases">
        <authorList>
            <person name="Varghese N."/>
            <person name="Submissions S."/>
        </authorList>
    </citation>
    <scope>NUCLEOTIDE SEQUENCE [LARGE SCALE GENOMIC DNA]</scope>
    <source>
        <strain evidence="3">CGMCC 1.9227</strain>
    </source>
</reference>
<sequence length="483" mass="52419">MKKIVLLISFLALSVSCTDDITGLNTDTKNPTSAKPEFLFTNAQKALVDQMVNSSVNRNVFRMLVQQWTETTYPDESQYNLTTRPIPDTHFNILYRDVLRDFKESNVLLNKVITAGASEAAVLANKKAIIEIMNAYTFSVLVDTFGNVPYSEALDIEGHPLPKYDDAQTIYKDLIARLATAQAAINTSESSFGSADLIYGGNAAKWKKFANTLRLRLAINMSDVDASYASSQATAAINAGVMTSNSDDANLNYLGAQPNANPLFVDLVASGRKDFVIANTFVDKLNALSDPRRAKYFTFAPNTTKYIGGIYGSSNSYTNFSTVNNTLLAPTFPGTILSYSEQEFLLAEAAARGVAAAGVAVAHYNNGITASMNSWGVATADATAYLLANPYIGTSTAAWKKSIGEQAWIALYNRGFEAWDSWRRLDFPVLLAPATTFNDITSVPTRFNYPASEATVNATNVAAAAATVTGGDKLTSKIFWDKF</sequence>
<accession>A0A1I2CU72</accession>
<proteinExistence type="predicted"/>
<gene>
    <name evidence="2" type="ORF">SAMN04488131_103178</name>
</gene>
<organism evidence="2 3">
    <name type="scientific">Flavobacterium xueshanense</name>
    <dbReference type="NCBI Taxonomy" id="935223"/>
    <lineage>
        <taxon>Bacteria</taxon>
        <taxon>Pseudomonadati</taxon>
        <taxon>Bacteroidota</taxon>
        <taxon>Flavobacteriia</taxon>
        <taxon>Flavobacteriales</taxon>
        <taxon>Flavobacteriaceae</taxon>
        <taxon>Flavobacterium</taxon>
    </lineage>
</organism>
<dbReference type="PROSITE" id="PS51257">
    <property type="entry name" value="PROKAR_LIPOPROTEIN"/>
    <property type="match status" value="1"/>
</dbReference>
<dbReference type="Pfam" id="PF12771">
    <property type="entry name" value="SusD-like_2"/>
    <property type="match status" value="1"/>
</dbReference>
<name>A0A1I2CU72_9FLAO</name>
<dbReference type="Gene3D" id="1.25.40.390">
    <property type="match status" value="1"/>
</dbReference>
<evidence type="ECO:0000256" key="1">
    <source>
        <dbReference type="SAM" id="SignalP"/>
    </source>
</evidence>
<dbReference type="STRING" id="935223.SAMN04488131_103178"/>
<evidence type="ECO:0000313" key="2">
    <source>
        <dbReference type="EMBL" id="SFE71794.1"/>
    </source>
</evidence>
<dbReference type="RefSeq" id="WP_167547423.1">
    <property type="nucleotide sequence ID" value="NZ_FONQ01000003.1"/>
</dbReference>
<dbReference type="Proteomes" id="UP000198596">
    <property type="component" value="Unassembled WGS sequence"/>
</dbReference>
<dbReference type="InterPro" id="IPR041662">
    <property type="entry name" value="SusD-like_2"/>
</dbReference>